<evidence type="ECO:0000256" key="2">
    <source>
        <dbReference type="SAM" id="SignalP"/>
    </source>
</evidence>
<dbReference type="Pfam" id="PF05065">
    <property type="entry name" value="Phage_capsid"/>
    <property type="match status" value="1"/>
</dbReference>
<evidence type="ECO:0000313" key="4">
    <source>
        <dbReference type="EMBL" id="MTW11424.1"/>
    </source>
</evidence>
<dbReference type="Gene3D" id="3.30.2320.10">
    <property type="entry name" value="hypothetical protein PF0899 domain"/>
    <property type="match status" value="1"/>
</dbReference>
<evidence type="ECO:0000256" key="1">
    <source>
        <dbReference type="ARBA" id="ARBA00004328"/>
    </source>
</evidence>
<reference evidence="4 5" key="1">
    <citation type="submission" date="2019-11" db="EMBL/GenBank/DDBJ databases">
        <title>Type strains purchased from KCTC, JCM and DSMZ.</title>
        <authorList>
            <person name="Lu H."/>
        </authorList>
    </citation>
    <scope>NUCLEOTIDE SEQUENCE [LARGE SCALE GENOMIC DNA]</scope>
    <source>
        <strain evidence="4 5">JCM 31587</strain>
    </source>
</reference>
<feature type="domain" description="Phage capsid-like C-terminal" evidence="3">
    <location>
        <begin position="172"/>
        <end position="434"/>
    </location>
</feature>
<gene>
    <name evidence="4" type="ORF">GM658_12535</name>
</gene>
<dbReference type="PROSITE" id="PS51257">
    <property type="entry name" value="PROKAR_LIPOPROTEIN"/>
    <property type="match status" value="1"/>
</dbReference>
<evidence type="ECO:0000259" key="3">
    <source>
        <dbReference type="Pfam" id="PF05065"/>
    </source>
</evidence>
<dbReference type="RefSeq" id="WP_155454383.1">
    <property type="nucleotide sequence ID" value="NZ_WNKX01000008.1"/>
</dbReference>
<dbReference type="SUPFAM" id="SSF56563">
    <property type="entry name" value="Major capsid protein gp5"/>
    <property type="match status" value="1"/>
</dbReference>
<name>A0A6L6QH75_9BURK</name>
<dbReference type="InterPro" id="IPR024455">
    <property type="entry name" value="Phage_capsid"/>
</dbReference>
<dbReference type="AlphaFoldDB" id="A0A6L6QH75"/>
<feature type="signal peptide" evidence="2">
    <location>
        <begin position="1"/>
        <end position="27"/>
    </location>
</feature>
<dbReference type="Gene3D" id="3.30.2400.10">
    <property type="entry name" value="Major capsid protein gp5"/>
    <property type="match status" value="1"/>
</dbReference>
<comment type="caution">
    <text evidence="4">The sequence shown here is derived from an EMBL/GenBank/DDBJ whole genome shotgun (WGS) entry which is preliminary data.</text>
</comment>
<dbReference type="NCBIfam" id="TIGR01554">
    <property type="entry name" value="major_cap_HK97"/>
    <property type="match status" value="1"/>
</dbReference>
<proteinExistence type="predicted"/>
<comment type="subcellular location">
    <subcellularLocation>
        <location evidence="1">Virion</location>
    </subcellularLocation>
</comment>
<organism evidence="4 5">
    <name type="scientific">Massilia eburnea</name>
    <dbReference type="NCBI Taxonomy" id="1776165"/>
    <lineage>
        <taxon>Bacteria</taxon>
        <taxon>Pseudomonadati</taxon>
        <taxon>Pseudomonadota</taxon>
        <taxon>Betaproteobacteria</taxon>
        <taxon>Burkholderiales</taxon>
        <taxon>Oxalobacteraceae</taxon>
        <taxon>Telluria group</taxon>
        <taxon>Massilia</taxon>
    </lineage>
</organism>
<keyword evidence="2" id="KW-0732">Signal</keyword>
<dbReference type="EMBL" id="WNKX01000008">
    <property type="protein sequence ID" value="MTW11424.1"/>
    <property type="molecule type" value="Genomic_DNA"/>
</dbReference>
<dbReference type="Proteomes" id="UP000472320">
    <property type="component" value="Unassembled WGS sequence"/>
</dbReference>
<evidence type="ECO:0000313" key="5">
    <source>
        <dbReference type="Proteomes" id="UP000472320"/>
    </source>
</evidence>
<keyword evidence="5" id="KW-1185">Reference proteome</keyword>
<sequence length="444" mass="47304">MKRNVFGIPLRAAVLLALAVCAGLAQACGVDVQALIGGHDAMGALGMSTALLMTGEIDAQGIMKALDGIEAKMTNLSEKATEEIKSLGKVSTDTKTALDNLGVEQRSLADRLLQLEQKSAATKDDAPADESYGTLFTKHANYEHFCKADGRLKTRVEVKNTVTNTVGNTFSERRPSIIEGAFRVFTLEDLMTRIPTTSNAIDWVRENVFTNGAAETTEGTAMPQSSITFSPGTMPVSTVAHWIKISRQLAMDNAALAAYINRRMVYGVNLRVENQLIAGNGVSPNISGLTVAGNFVAHGYTAASLNALGLANNRFDVIGKMIGDCAASDNPAEVIILNTADWWTLRLAKDNTGRYLLGDPGANVVPMLFGLPVVASTAMAAGKVWVGALRQAVTLHYREGIALDLSDSDGDNFTNGLVTIRAERRLAQTVDKPAGCRYGDLVPA</sequence>
<accession>A0A6L6QH75</accession>
<dbReference type="InterPro" id="IPR054612">
    <property type="entry name" value="Phage_capsid-like_C"/>
</dbReference>
<feature type="chain" id="PRO_5027078546" evidence="2">
    <location>
        <begin position="28"/>
        <end position="444"/>
    </location>
</feature>
<dbReference type="OrthoDB" id="637859at2"/>
<protein>
    <submittedName>
        <fullName evidence="4">Phage major capsid protein</fullName>
    </submittedName>
</protein>